<dbReference type="GO" id="GO:0006227">
    <property type="term" value="P:dUDP biosynthetic process"/>
    <property type="evidence" value="ECO:0007669"/>
    <property type="project" value="TreeGrafter"/>
</dbReference>
<dbReference type="Pfam" id="PF02223">
    <property type="entry name" value="Thymidylate_kin"/>
    <property type="match status" value="1"/>
</dbReference>
<dbReference type="Gene3D" id="3.40.50.300">
    <property type="entry name" value="P-loop containing nucleotide triphosphate hydrolases"/>
    <property type="match status" value="1"/>
</dbReference>
<evidence type="ECO:0000313" key="12">
    <source>
        <dbReference type="EMBL" id="NCU53586.1"/>
    </source>
</evidence>
<proteinExistence type="inferred from homology"/>
<reference evidence="12" key="1">
    <citation type="submission" date="2018-10" db="EMBL/GenBank/DDBJ databases">
        <title>Iterative Subtractive Binning of Freshwater Chronoseries Metagenomes Recovers Nearly Complete Genomes from over Four Hundred Novel Species.</title>
        <authorList>
            <person name="Rodriguez-R L.M."/>
            <person name="Tsementzi D."/>
            <person name="Luo C."/>
            <person name="Konstantinidis K.T."/>
        </authorList>
    </citation>
    <scope>NUCLEOTIDE SEQUENCE</scope>
    <source>
        <strain evidence="12">WB8_2A_004</strain>
    </source>
</reference>
<feature type="domain" description="Thymidylate kinase-like" evidence="11">
    <location>
        <begin position="11"/>
        <end position="100"/>
    </location>
</feature>
<evidence type="ECO:0000256" key="3">
    <source>
        <dbReference type="ARBA" id="ARBA00017144"/>
    </source>
</evidence>
<dbReference type="GO" id="GO:0005524">
    <property type="term" value="F:ATP binding"/>
    <property type="evidence" value="ECO:0007669"/>
    <property type="project" value="UniProtKB-KW"/>
</dbReference>
<dbReference type="PANTHER" id="PTHR10344:SF4">
    <property type="entry name" value="UMP-CMP KINASE 2, MITOCHONDRIAL"/>
    <property type="match status" value="1"/>
</dbReference>
<dbReference type="InterPro" id="IPR027417">
    <property type="entry name" value="P-loop_NTPase"/>
</dbReference>
<evidence type="ECO:0000256" key="7">
    <source>
        <dbReference type="ARBA" id="ARBA00022777"/>
    </source>
</evidence>
<keyword evidence="5" id="KW-0545">Nucleotide biosynthesis</keyword>
<comment type="caution">
    <text evidence="12">The sequence shown here is derived from an EMBL/GenBank/DDBJ whole genome shotgun (WGS) entry which is preliminary data.</text>
</comment>
<comment type="similarity">
    <text evidence="1">Belongs to the thymidylate kinase family.</text>
</comment>
<dbReference type="NCBIfam" id="TIGR00041">
    <property type="entry name" value="DTMP_kinase"/>
    <property type="match status" value="1"/>
</dbReference>
<evidence type="ECO:0000256" key="10">
    <source>
        <dbReference type="ARBA" id="ARBA00048743"/>
    </source>
</evidence>
<feature type="non-terminal residue" evidence="12">
    <location>
        <position position="101"/>
    </location>
</feature>
<accession>A0A966M3W4</accession>
<keyword evidence="4 12" id="KW-0808">Transferase</keyword>
<dbReference type="GO" id="GO:0005829">
    <property type="term" value="C:cytosol"/>
    <property type="evidence" value="ECO:0007669"/>
    <property type="project" value="TreeGrafter"/>
</dbReference>
<evidence type="ECO:0000256" key="4">
    <source>
        <dbReference type="ARBA" id="ARBA00022679"/>
    </source>
</evidence>
<dbReference type="GO" id="GO:0004798">
    <property type="term" value="F:dTMP kinase activity"/>
    <property type="evidence" value="ECO:0007669"/>
    <property type="project" value="UniProtKB-EC"/>
</dbReference>
<dbReference type="PANTHER" id="PTHR10344">
    <property type="entry name" value="THYMIDYLATE KINASE"/>
    <property type="match status" value="1"/>
</dbReference>
<evidence type="ECO:0000256" key="6">
    <source>
        <dbReference type="ARBA" id="ARBA00022741"/>
    </source>
</evidence>
<gene>
    <name evidence="12" type="primary">tmk</name>
    <name evidence="12" type="ORF">EBX74_04835</name>
</gene>
<evidence type="ECO:0000256" key="5">
    <source>
        <dbReference type="ARBA" id="ARBA00022727"/>
    </source>
</evidence>
<dbReference type="AlphaFoldDB" id="A0A966M3W4"/>
<keyword evidence="8" id="KW-0067">ATP-binding</keyword>
<evidence type="ECO:0000256" key="2">
    <source>
        <dbReference type="ARBA" id="ARBA00012980"/>
    </source>
</evidence>
<evidence type="ECO:0000256" key="1">
    <source>
        <dbReference type="ARBA" id="ARBA00009776"/>
    </source>
</evidence>
<keyword evidence="6" id="KW-0547">Nucleotide-binding</keyword>
<dbReference type="GO" id="GO:0006235">
    <property type="term" value="P:dTTP biosynthetic process"/>
    <property type="evidence" value="ECO:0007669"/>
    <property type="project" value="TreeGrafter"/>
</dbReference>
<evidence type="ECO:0000259" key="11">
    <source>
        <dbReference type="Pfam" id="PF02223"/>
    </source>
</evidence>
<evidence type="ECO:0000313" key="13">
    <source>
        <dbReference type="Proteomes" id="UP000747791"/>
    </source>
</evidence>
<comment type="catalytic activity">
    <reaction evidence="10">
        <text>dTMP + ATP = dTDP + ADP</text>
        <dbReference type="Rhea" id="RHEA:13517"/>
        <dbReference type="ChEBI" id="CHEBI:30616"/>
        <dbReference type="ChEBI" id="CHEBI:58369"/>
        <dbReference type="ChEBI" id="CHEBI:63528"/>
        <dbReference type="ChEBI" id="CHEBI:456216"/>
        <dbReference type="EC" id="2.7.4.9"/>
    </reaction>
</comment>
<dbReference type="GO" id="GO:0006233">
    <property type="term" value="P:dTDP biosynthetic process"/>
    <property type="evidence" value="ECO:0007669"/>
    <property type="project" value="InterPro"/>
</dbReference>
<dbReference type="CDD" id="cd01672">
    <property type="entry name" value="TMPK"/>
    <property type="match status" value="1"/>
</dbReference>
<dbReference type="SUPFAM" id="SSF52540">
    <property type="entry name" value="P-loop containing nucleoside triphosphate hydrolases"/>
    <property type="match status" value="1"/>
</dbReference>
<name>A0A966M3W4_9PROT</name>
<sequence length="101" mass="11784">MAIKKPFFICFEGVEGSGKSTQAKLLYKFIKKKITKNVILTREPGGTLFSEKIRNLMLNKKTKISALTEFFLLMAARNEHIITKINFYLQKKFIIICDRFF</sequence>
<keyword evidence="7 12" id="KW-0418">Kinase</keyword>
<dbReference type="EC" id="2.7.4.9" evidence="2"/>
<evidence type="ECO:0000256" key="9">
    <source>
        <dbReference type="ARBA" id="ARBA00029962"/>
    </source>
</evidence>
<organism evidence="12 13">
    <name type="scientific">Candidatus Fonsibacter lacus</name>
    <dbReference type="NCBI Taxonomy" id="2576439"/>
    <lineage>
        <taxon>Bacteria</taxon>
        <taxon>Pseudomonadati</taxon>
        <taxon>Pseudomonadota</taxon>
        <taxon>Alphaproteobacteria</taxon>
        <taxon>Candidatus Pelagibacterales</taxon>
        <taxon>Candidatus Pelagibacterales incertae sedis</taxon>
        <taxon>Candidatus Fonsibacter</taxon>
    </lineage>
</organism>
<dbReference type="EMBL" id="RGOB01000220">
    <property type="protein sequence ID" value="NCU53586.1"/>
    <property type="molecule type" value="Genomic_DNA"/>
</dbReference>
<dbReference type="InterPro" id="IPR018094">
    <property type="entry name" value="Thymidylate_kinase"/>
</dbReference>
<protein>
    <recommendedName>
        <fullName evidence="3">Thymidylate kinase</fullName>
        <ecNumber evidence="2">2.7.4.9</ecNumber>
    </recommendedName>
    <alternativeName>
        <fullName evidence="9">dTMP kinase</fullName>
    </alternativeName>
</protein>
<dbReference type="InterPro" id="IPR039430">
    <property type="entry name" value="Thymidylate_kin-like_dom"/>
</dbReference>
<evidence type="ECO:0000256" key="8">
    <source>
        <dbReference type="ARBA" id="ARBA00022840"/>
    </source>
</evidence>
<dbReference type="Proteomes" id="UP000747791">
    <property type="component" value="Unassembled WGS sequence"/>
</dbReference>